<sequence length="189" mass="21871">MHAGSNNDFIPEASLIFASKTNDPDFHGKMNKDNFPTWFRDQLLTKLEEPPIIIMDNASYHSSLVEKVPNSSWKKVEIQNWLREKKLEFPNNALKGNLFVIVASLLRFKLFLITFPEISLLKYMLQIKWSWNMGMLWWDSLLTTVFSILLKIFGDFAKSIIISIAMWQTSIDTVTPEIWKRTVAKGGSI</sequence>
<comment type="caution">
    <text evidence="2">The sequence shown here is derived from an EMBL/GenBank/DDBJ whole genome shotgun (WGS) entry which is preliminary data.</text>
</comment>
<gene>
    <name evidence="2" type="ORF">ILUMI_02660</name>
</gene>
<evidence type="ECO:0000313" key="2">
    <source>
        <dbReference type="EMBL" id="KAF2903526.1"/>
    </source>
</evidence>
<dbReference type="AlphaFoldDB" id="A0A8K0GL59"/>
<dbReference type="PANTHER" id="PTHR33939:SF1">
    <property type="entry name" value="DUF4371 DOMAIN-CONTAINING PROTEIN"/>
    <property type="match status" value="1"/>
</dbReference>
<dbReference type="OrthoDB" id="6764613at2759"/>
<dbReference type="PANTHER" id="PTHR33939">
    <property type="entry name" value="PROTEIN CBG22215"/>
    <property type="match status" value="1"/>
</dbReference>
<keyword evidence="1" id="KW-0812">Transmembrane</keyword>
<accession>A0A8K0GL59</accession>
<feature type="transmembrane region" description="Helical" evidence="1">
    <location>
        <begin position="93"/>
        <end position="115"/>
    </location>
</feature>
<dbReference type="Gene3D" id="3.30.420.10">
    <property type="entry name" value="Ribonuclease H-like superfamily/Ribonuclease H"/>
    <property type="match status" value="1"/>
</dbReference>
<keyword evidence="1" id="KW-1133">Transmembrane helix</keyword>
<dbReference type="Proteomes" id="UP000801492">
    <property type="component" value="Unassembled WGS sequence"/>
</dbReference>
<protein>
    <submittedName>
        <fullName evidence="2">Uncharacterized protein</fullName>
    </submittedName>
</protein>
<feature type="transmembrane region" description="Helical" evidence="1">
    <location>
        <begin position="135"/>
        <end position="153"/>
    </location>
</feature>
<name>A0A8K0GL59_IGNLU</name>
<proteinExistence type="predicted"/>
<reference evidence="2" key="1">
    <citation type="submission" date="2019-08" db="EMBL/GenBank/DDBJ databases">
        <title>The genome of the North American firefly Photinus pyralis.</title>
        <authorList>
            <consortium name="Photinus pyralis genome working group"/>
            <person name="Fallon T.R."/>
            <person name="Sander Lower S.E."/>
            <person name="Weng J.-K."/>
        </authorList>
    </citation>
    <scope>NUCLEOTIDE SEQUENCE</scope>
    <source>
        <strain evidence="2">TRF0915ILg1</strain>
        <tissue evidence="2">Whole body</tissue>
    </source>
</reference>
<dbReference type="InterPro" id="IPR036397">
    <property type="entry name" value="RNaseH_sf"/>
</dbReference>
<evidence type="ECO:0000313" key="3">
    <source>
        <dbReference type="Proteomes" id="UP000801492"/>
    </source>
</evidence>
<dbReference type="EMBL" id="VTPC01001005">
    <property type="protein sequence ID" value="KAF2903526.1"/>
    <property type="molecule type" value="Genomic_DNA"/>
</dbReference>
<organism evidence="2 3">
    <name type="scientific">Ignelater luminosus</name>
    <name type="common">Cucubano</name>
    <name type="synonym">Pyrophorus luminosus</name>
    <dbReference type="NCBI Taxonomy" id="2038154"/>
    <lineage>
        <taxon>Eukaryota</taxon>
        <taxon>Metazoa</taxon>
        <taxon>Ecdysozoa</taxon>
        <taxon>Arthropoda</taxon>
        <taxon>Hexapoda</taxon>
        <taxon>Insecta</taxon>
        <taxon>Pterygota</taxon>
        <taxon>Neoptera</taxon>
        <taxon>Endopterygota</taxon>
        <taxon>Coleoptera</taxon>
        <taxon>Polyphaga</taxon>
        <taxon>Elateriformia</taxon>
        <taxon>Elateroidea</taxon>
        <taxon>Elateridae</taxon>
        <taxon>Agrypninae</taxon>
        <taxon>Pyrophorini</taxon>
        <taxon>Ignelater</taxon>
    </lineage>
</organism>
<keyword evidence="3" id="KW-1185">Reference proteome</keyword>
<dbReference type="GO" id="GO:0003676">
    <property type="term" value="F:nucleic acid binding"/>
    <property type="evidence" value="ECO:0007669"/>
    <property type="project" value="InterPro"/>
</dbReference>
<evidence type="ECO:0000256" key="1">
    <source>
        <dbReference type="SAM" id="Phobius"/>
    </source>
</evidence>
<keyword evidence="1" id="KW-0472">Membrane</keyword>